<dbReference type="InterPro" id="IPR005174">
    <property type="entry name" value="KIB1-4_b-propeller"/>
</dbReference>
<dbReference type="RefSeq" id="XP_008810776.1">
    <property type="nucleotide sequence ID" value="XM_008812554.1"/>
</dbReference>
<evidence type="ECO:0000259" key="1">
    <source>
        <dbReference type="Pfam" id="PF00646"/>
    </source>
</evidence>
<dbReference type="Gene3D" id="1.20.1280.50">
    <property type="match status" value="1"/>
</dbReference>
<accession>A0A8B7D0Z9</accession>
<dbReference type="Pfam" id="PF03478">
    <property type="entry name" value="Beta-prop_KIB1-4"/>
    <property type="match status" value="1"/>
</dbReference>
<dbReference type="Proteomes" id="UP000228380">
    <property type="component" value="Unplaced"/>
</dbReference>
<proteinExistence type="predicted"/>
<gene>
    <name evidence="4" type="primary">LOC103722114</name>
</gene>
<dbReference type="PANTHER" id="PTHR34708:SF1">
    <property type="entry name" value="OS08G0126400 PROTEIN"/>
    <property type="match status" value="1"/>
</dbReference>
<feature type="domain" description="KIB1-4 beta-propeller" evidence="2">
    <location>
        <begin position="69"/>
        <end position="348"/>
    </location>
</feature>
<organism evidence="3 4">
    <name type="scientific">Phoenix dactylifera</name>
    <name type="common">Date palm</name>
    <dbReference type="NCBI Taxonomy" id="42345"/>
    <lineage>
        <taxon>Eukaryota</taxon>
        <taxon>Viridiplantae</taxon>
        <taxon>Streptophyta</taxon>
        <taxon>Embryophyta</taxon>
        <taxon>Tracheophyta</taxon>
        <taxon>Spermatophyta</taxon>
        <taxon>Magnoliopsida</taxon>
        <taxon>Liliopsida</taxon>
        <taxon>Arecaceae</taxon>
        <taxon>Coryphoideae</taxon>
        <taxon>Phoeniceae</taxon>
        <taxon>Phoenix</taxon>
    </lineage>
</organism>
<protein>
    <submittedName>
        <fullName evidence="4">Probable F-box protein At4g22165</fullName>
    </submittedName>
</protein>
<sequence>MSTSAKRNWADLPLDLLGDIASRLTLRDYRRFCRVCTSWASVKSPYTLYLLLPGDDGEYQNLLRATDHTSLPAPALPALRGRWCVGSQDDWLSTLDEFSQLSLLNLITREEIKLPSIAPLPQIDAFSKVVCGRQYWSRIFFPPEDFRLLASVSKVVFSPNPSPASYTAVAFLDYPAKFLYTRAGDDKWTAAEELDRAKDVIYRDGRFLAVFGNGEAVAVDLGADSRPSAFLASRAADSLFSVKYLVDSAGDLLQVRRYLRRTTVGDENRIVIKTTRIQVFKCDVKRRVWVPVESLGDRSLLVGTCCSVSFSAQEIPGLKGNRVYFTEDYWVFLHAGAVRDAQYDVGVFRLEDGSLEPCLPIPSPKPNFGPPIWVILPPALLDVGVDCKI</sequence>
<name>A0A8B7D0Z9_PHODC</name>
<evidence type="ECO:0000313" key="4">
    <source>
        <dbReference type="RefSeq" id="XP_008810776.1"/>
    </source>
</evidence>
<dbReference type="Pfam" id="PF00646">
    <property type="entry name" value="F-box"/>
    <property type="match status" value="1"/>
</dbReference>
<dbReference type="GeneID" id="103722114"/>
<evidence type="ECO:0000259" key="2">
    <source>
        <dbReference type="Pfam" id="PF03478"/>
    </source>
</evidence>
<reference evidence="4" key="1">
    <citation type="submission" date="2025-08" db="UniProtKB">
        <authorList>
            <consortium name="RefSeq"/>
        </authorList>
    </citation>
    <scope>IDENTIFICATION</scope>
    <source>
        <tissue evidence="4">Young leaves</tissue>
    </source>
</reference>
<dbReference type="SUPFAM" id="SSF81383">
    <property type="entry name" value="F-box domain"/>
    <property type="match status" value="1"/>
</dbReference>
<keyword evidence="3" id="KW-1185">Reference proteome</keyword>
<dbReference type="CDD" id="cd09917">
    <property type="entry name" value="F-box_SF"/>
    <property type="match status" value="1"/>
</dbReference>
<dbReference type="OrthoDB" id="1937564at2759"/>
<evidence type="ECO:0000313" key="3">
    <source>
        <dbReference type="Proteomes" id="UP000228380"/>
    </source>
</evidence>
<dbReference type="PANTHER" id="PTHR34708">
    <property type="entry name" value="OS07G0440000 PROTEIN"/>
    <property type="match status" value="1"/>
</dbReference>
<feature type="domain" description="F-box" evidence="1">
    <location>
        <begin position="9"/>
        <end position="42"/>
    </location>
</feature>
<dbReference type="InterPro" id="IPR036047">
    <property type="entry name" value="F-box-like_dom_sf"/>
</dbReference>
<dbReference type="AlphaFoldDB" id="A0A8B7D0Z9"/>
<dbReference type="KEGG" id="pda:103722114"/>
<dbReference type="InterPro" id="IPR001810">
    <property type="entry name" value="F-box_dom"/>
</dbReference>